<proteinExistence type="predicted"/>
<evidence type="ECO:0000313" key="1">
    <source>
        <dbReference type="EMBL" id="RXT24770.1"/>
    </source>
</evidence>
<gene>
    <name evidence="1" type="ORF">B5P46_15870</name>
</gene>
<reference evidence="1 2" key="1">
    <citation type="submission" date="2017-03" db="EMBL/GenBank/DDBJ databases">
        <authorList>
            <person name="Safronova V.I."/>
            <person name="Sazanova A.L."/>
            <person name="Chirak E.R."/>
        </authorList>
    </citation>
    <scope>NUCLEOTIDE SEQUENCE [LARGE SCALE GENOMIC DNA]</scope>
    <source>
        <strain evidence="1 2">Tri-43</strain>
    </source>
</reference>
<accession>A0A4V1P1P8</accession>
<sequence length="111" mass="12054">MCGRMSGFAVFAMMLSSQIESPSLGKGVPPPCVWIRRVIVKIEVSRSEHILTQSGKAAIRKAARLGAASGVRGIWLTCRPAAAAGFPAAVRSWPGRNRRRDNGRRRGLRGR</sequence>
<dbReference type="EMBL" id="MZMU01000011">
    <property type="protein sequence ID" value="RXT24770.1"/>
    <property type="molecule type" value="Genomic_DNA"/>
</dbReference>
<comment type="caution">
    <text evidence="1">The sequence shown here is derived from an EMBL/GenBank/DDBJ whole genome shotgun (WGS) entry which is preliminary data.</text>
</comment>
<protein>
    <submittedName>
        <fullName evidence="1">Uncharacterized protein</fullName>
    </submittedName>
</protein>
<name>A0A4V1P1P8_RHILE</name>
<dbReference type="AlphaFoldDB" id="A0A4V1P1P8"/>
<dbReference type="Proteomes" id="UP000290767">
    <property type="component" value="Unassembled WGS sequence"/>
</dbReference>
<organism evidence="1 2">
    <name type="scientific">Rhizobium leguminosarum</name>
    <dbReference type="NCBI Taxonomy" id="384"/>
    <lineage>
        <taxon>Bacteria</taxon>
        <taxon>Pseudomonadati</taxon>
        <taxon>Pseudomonadota</taxon>
        <taxon>Alphaproteobacteria</taxon>
        <taxon>Hyphomicrobiales</taxon>
        <taxon>Rhizobiaceae</taxon>
        <taxon>Rhizobium/Agrobacterium group</taxon>
        <taxon>Rhizobium</taxon>
    </lineage>
</organism>
<evidence type="ECO:0000313" key="2">
    <source>
        <dbReference type="Proteomes" id="UP000290767"/>
    </source>
</evidence>